<dbReference type="PANTHER" id="PTHR36529">
    <property type="entry name" value="SLL1095 PROTEIN"/>
    <property type="match status" value="1"/>
</dbReference>
<dbReference type="AlphaFoldDB" id="Q0AAM9"/>
<dbReference type="SUPFAM" id="SSF53448">
    <property type="entry name" value="Nucleotide-diphospho-sugar transferases"/>
    <property type="match status" value="1"/>
</dbReference>
<evidence type="ECO:0000313" key="2">
    <source>
        <dbReference type="Proteomes" id="UP000001962"/>
    </source>
</evidence>
<dbReference type="eggNOG" id="COG3222">
    <property type="taxonomic scope" value="Bacteria"/>
</dbReference>
<dbReference type="EMBL" id="CP000453">
    <property type="protein sequence ID" value="ABI56108.1"/>
    <property type="molecule type" value="Genomic_DNA"/>
</dbReference>
<evidence type="ECO:0008006" key="3">
    <source>
        <dbReference type="Google" id="ProtNLM"/>
    </source>
</evidence>
<protein>
    <recommendedName>
        <fullName evidence="3">Glycosyltransferase</fullName>
    </recommendedName>
</protein>
<evidence type="ECO:0000313" key="1">
    <source>
        <dbReference type="EMBL" id="ABI56108.1"/>
    </source>
</evidence>
<dbReference type="OrthoDB" id="9798250at2"/>
<gene>
    <name evidence="1" type="ordered locus">Mlg_0754</name>
</gene>
<reference evidence="2" key="1">
    <citation type="submission" date="2006-08" db="EMBL/GenBank/DDBJ databases">
        <title>Complete sequence of Alkalilimnicola ehrilichei MLHE-1.</title>
        <authorList>
            <person name="Copeland A."/>
            <person name="Lucas S."/>
            <person name="Lapidus A."/>
            <person name="Barry K."/>
            <person name="Detter J.C."/>
            <person name="Glavina del Rio T."/>
            <person name="Hammon N."/>
            <person name="Israni S."/>
            <person name="Dalin E."/>
            <person name="Tice H."/>
            <person name="Pitluck S."/>
            <person name="Sims D."/>
            <person name="Brettin T."/>
            <person name="Bruce D."/>
            <person name="Han C."/>
            <person name="Tapia R."/>
            <person name="Gilna P."/>
            <person name="Schmutz J."/>
            <person name="Larimer F."/>
            <person name="Land M."/>
            <person name="Hauser L."/>
            <person name="Kyrpides N."/>
            <person name="Mikhailova N."/>
            <person name="Oremland R.S."/>
            <person name="Hoeft S.E."/>
            <person name="Switzer-Blum J."/>
            <person name="Kulp T."/>
            <person name="King G."/>
            <person name="Tabita R."/>
            <person name="Witte B."/>
            <person name="Santini J.M."/>
            <person name="Basu P."/>
            <person name="Hollibaugh J.T."/>
            <person name="Xie G."/>
            <person name="Stolz J.F."/>
            <person name="Richardson P."/>
        </authorList>
    </citation>
    <scope>NUCLEOTIDE SEQUENCE [LARGE SCALE GENOMIC DNA]</scope>
    <source>
        <strain evidence="2">ATCC BAA-1101 / DSM 17681 / MLHE-1</strain>
    </source>
</reference>
<accession>Q0AAM9</accession>
<dbReference type="KEGG" id="aeh:Mlg_0754"/>
<dbReference type="Gene3D" id="3.90.550.10">
    <property type="entry name" value="Spore Coat Polysaccharide Biosynthesis Protein SpsA, Chain A"/>
    <property type="match status" value="1"/>
</dbReference>
<dbReference type="RefSeq" id="WP_011628503.1">
    <property type="nucleotide sequence ID" value="NC_008340.1"/>
</dbReference>
<keyword evidence="2" id="KW-1185">Reference proteome</keyword>
<sequence length="206" mass="21614">MTPTVHTVVFAKAPRPGRVKTRLIPALGPAGAAELAARLLAHALAQALRADLGPVELCRSPDDDRAWGAVELPPGLILSGQGDGDLGARLARAAGRVIAGGRPALLMGTDCPALTADRLHAMARALGDADAAITPVADGGYAALGFNHCHPDLFRDVPWSTPTVCQVTAARLSALGWSLHHCPTLHDIDEPGDLRHLPPDWPEYRP</sequence>
<dbReference type="InterPro" id="IPR029044">
    <property type="entry name" value="Nucleotide-diphossugar_trans"/>
</dbReference>
<proteinExistence type="predicted"/>
<dbReference type="HOGENOM" id="CLU_075662_2_0_6"/>
<name>Q0AAM9_ALKEH</name>
<dbReference type="Proteomes" id="UP000001962">
    <property type="component" value="Chromosome"/>
</dbReference>
<dbReference type="Pfam" id="PF09837">
    <property type="entry name" value="DUF2064"/>
    <property type="match status" value="1"/>
</dbReference>
<dbReference type="NCBIfam" id="TIGR04282">
    <property type="entry name" value="glyco_like_cofC"/>
    <property type="match status" value="1"/>
</dbReference>
<organism evidence="1 2">
    <name type="scientific">Alkalilimnicola ehrlichii (strain ATCC BAA-1101 / DSM 17681 / MLHE-1)</name>
    <dbReference type="NCBI Taxonomy" id="187272"/>
    <lineage>
        <taxon>Bacteria</taxon>
        <taxon>Pseudomonadati</taxon>
        <taxon>Pseudomonadota</taxon>
        <taxon>Gammaproteobacteria</taxon>
        <taxon>Chromatiales</taxon>
        <taxon>Ectothiorhodospiraceae</taxon>
        <taxon>Alkalilimnicola</taxon>
    </lineage>
</organism>
<dbReference type="InterPro" id="IPR018641">
    <property type="entry name" value="Trfase_1_rSAM/seldom-assoc"/>
</dbReference>
<dbReference type="PANTHER" id="PTHR36529:SF1">
    <property type="entry name" value="GLYCOSYLTRANSFERASE"/>
    <property type="match status" value="1"/>
</dbReference>